<organism evidence="1 2">
    <name type="scientific">Paraphaeosphaeria sporulosa</name>
    <dbReference type="NCBI Taxonomy" id="1460663"/>
    <lineage>
        <taxon>Eukaryota</taxon>
        <taxon>Fungi</taxon>
        <taxon>Dikarya</taxon>
        <taxon>Ascomycota</taxon>
        <taxon>Pezizomycotina</taxon>
        <taxon>Dothideomycetes</taxon>
        <taxon>Pleosporomycetidae</taxon>
        <taxon>Pleosporales</taxon>
        <taxon>Massarineae</taxon>
        <taxon>Didymosphaeriaceae</taxon>
        <taxon>Paraphaeosphaeria</taxon>
    </lineage>
</organism>
<dbReference type="EMBL" id="KV441549">
    <property type="protein sequence ID" value="OAG10905.1"/>
    <property type="molecule type" value="Genomic_DNA"/>
</dbReference>
<dbReference type="AlphaFoldDB" id="A0A177CTN8"/>
<accession>A0A177CTN8</accession>
<protein>
    <submittedName>
        <fullName evidence="1">Uncharacterized protein</fullName>
    </submittedName>
</protein>
<keyword evidence="2" id="KW-1185">Reference proteome</keyword>
<dbReference type="GeneID" id="28770025"/>
<proteinExistence type="predicted"/>
<gene>
    <name evidence="1" type="ORF">CC84DRAFT_497421</name>
</gene>
<name>A0A177CTN8_9PLEO</name>
<dbReference type="RefSeq" id="XP_018041270.1">
    <property type="nucleotide sequence ID" value="XM_018186539.1"/>
</dbReference>
<evidence type="ECO:0000313" key="2">
    <source>
        <dbReference type="Proteomes" id="UP000077069"/>
    </source>
</evidence>
<dbReference type="Proteomes" id="UP000077069">
    <property type="component" value="Unassembled WGS sequence"/>
</dbReference>
<dbReference type="InParanoid" id="A0A177CTN8"/>
<evidence type="ECO:0000313" key="1">
    <source>
        <dbReference type="EMBL" id="OAG10905.1"/>
    </source>
</evidence>
<reference evidence="1 2" key="1">
    <citation type="submission" date="2016-05" db="EMBL/GenBank/DDBJ databases">
        <title>Comparative analysis of secretome profiles of manganese(II)-oxidizing ascomycete fungi.</title>
        <authorList>
            <consortium name="DOE Joint Genome Institute"/>
            <person name="Zeiner C.A."/>
            <person name="Purvine S.O."/>
            <person name="Zink E.M."/>
            <person name="Wu S."/>
            <person name="Pasa-Tolic L."/>
            <person name="Chaput D.L."/>
            <person name="Haridas S."/>
            <person name="Grigoriev I.V."/>
            <person name="Santelli C.M."/>
            <person name="Hansel C.M."/>
        </authorList>
    </citation>
    <scope>NUCLEOTIDE SEQUENCE [LARGE SCALE GENOMIC DNA]</scope>
    <source>
        <strain evidence="1 2">AP3s5-JAC2a</strain>
    </source>
</reference>
<sequence>MALASVMAARGPSYNDTSPLCLVVVLSQGQSQGCKILMFSGRFQVSCGRLKHLHSSLHVCKLQSRKVRLSSGSTLCGKLNTRENAL</sequence>